<dbReference type="Pfam" id="PF13472">
    <property type="entry name" value="Lipase_GDSL_2"/>
    <property type="match status" value="1"/>
</dbReference>
<evidence type="ECO:0000259" key="1">
    <source>
        <dbReference type="Pfam" id="PF13472"/>
    </source>
</evidence>
<name>A0A645IGP6_9ZZZZ</name>
<reference evidence="2" key="1">
    <citation type="submission" date="2019-08" db="EMBL/GenBank/DDBJ databases">
        <authorList>
            <person name="Kucharzyk K."/>
            <person name="Murdoch R.W."/>
            <person name="Higgins S."/>
            <person name="Loffler F."/>
        </authorList>
    </citation>
    <scope>NUCLEOTIDE SEQUENCE</scope>
</reference>
<comment type="caution">
    <text evidence="2">The sequence shown here is derived from an EMBL/GenBank/DDBJ whole genome shotgun (WGS) entry which is preliminary data.</text>
</comment>
<evidence type="ECO:0000313" key="2">
    <source>
        <dbReference type="EMBL" id="MPN50471.1"/>
    </source>
</evidence>
<dbReference type="Gene3D" id="3.40.50.1110">
    <property type="entry name" value="SGNH hydrolase"/>
    <property type="match status" value="1"/>
</dbReference>
<sequence>MIILGGANDAYEGVSLSHAGANFTAMVEISSRYGIIPILGLPTPSLLPSEEKFLTEYRNWLKDYAGREKMTVIDFYTPFQRAIQAGGADKLYYLLKIANYSEEISVSRSKAKELKKILGL</sequence>
<dbReference type="SUPFAM" id="SSF52266">
    <property type="entry name" value="SGNH hydrolase"/>
    <property type="match status" value="1"/>
</dbReference>
<protein>
    <recommendedName>
        <fullName evidence="1">SGNH hydrolase-type esterase domain-containing protein</fullName>
    </recommendedName>
</protein>
<dbReference type="AlphaFoldDB" id="A0A645IGP6"/>
<dbReference type="InterPro" id="IPR036514">
    <property type="entry name" value="SGNH_hydro_sf"/>
</dbReference>
<dbReference type="InterPro" id="IPR013830">
    <property type="entry name" value="SGNH_hydro"/>
</dbReference>
<feature type="domain" description="SGNH hydrolase-type esterase" evidence="1">
    <location>
        <begin position="1"/>
        <end position="83"/>
    </location>
</feature>
<accession>A0A645IGP6</accession>
<gene>
    <name evidence="2" type="ORF">SDC9_198098</name>
</gene>
<organism evidence="2">
    <name type="scientific">bioreactor metagenome</name>
    <dbReference type="NCBI Taxonomy" id="1076179"/>
    <lineage>
        <taxon>unclassified sequences</taxon>
        <taxon>metagenomes</taxon>
        <taxon>ecological metagenomes</taxon>
    </lineage>
</organism>
<dbReference type="EMBL" id="VSSQ01114685">
    <property type="protein sequence ID" value="MPN50471.1"/>
    <property type="molecule type" value="Genomic_DNA"/>
</dbReference>
<proteinExistence type="predicted"/>